<dbReference type="VEuPathDB" id="FungiDB:M747DRAFT_317932"/>
<reference evidence="1 2" key="1">
    <citation type="submission" date="2018-07" db="EMBL/GenBank/DDBJ databases">
        <title>Section-level genome sequencing of Aspergillus section Nigri to investigate inter- and intra-species variation.</title>
        <authorList>
            <consortium name="DOE Joint Genome Institute"/>
            <person name="Vesth T.C."/>
            <person name="Nybo J.L."/>
            <person name="Theobald S."/>
            <person name="Frisvad J.C."/>
            <person name="Larsen T.O."/>
            <person name="Nielsen K.F."/>
            <person name="Hoof J.B."/>
            <person name="Brandl J."/>
            <person name="Salamov A."/>
            <person name="Riley R."/>
            <person name="Gladden J.M."/>
            <person name="Phatale P."/>
            <person name="Nielsen M.T."/>
            <person name="Lyhne E.K."/>
            <person name="Kogle M.E."/>
            <person name="Strasser K."/>
            <person name="McDonnell E."/>
            <person name="Barry K."/>
            <person name="Clum A."/>
            <person name="Chen C."/>
            <person name="Nolan M."/>
            <person name="Sandor L."/>
            <person name="Kuo A."/>
            <person name="Lipzen A."/>
            <person name="Hainaut M."/>
            <person name="Drula E."/>
            <person name="Tsang A."/>
            <person name="Magnuson J.K."/>
            <person name="Henrissat B."/>
            <person name="Wiebenga A."/>
            <person name="Simmons B.A."/>
            <person name="Makela M.R."/>
            <person name="De vries R.P."/>
            <person name="Grigoriev I.V."/>
            <person name="Mortensen U.H."/>
            <person name="Baker S.E."/>
            <person name="Andersen M.R."/>
        </authorList>
    </citation>
    <scope>NUCLEOTIDE SEQUENCE [LARGE SCALE GENOMIC DNA]</scope>
    <source>
        <strain evidence="1 2">ATCC 13496</strain>
    </source>
</reference>
<protein>
    <submittedName>
        <fullName evidence="1">Uncharacterized protein</fullName>
    </submittedName>
</protein>
<organism evidence="1 2">
    <name type="scientific">Aspergillus niger ATCC 13496</name>
    <dbReference type="NCBI Taxonomy" id="1353008"/>
    <lineage>
        <taxon>Eukaryota</taxon>
        <taxon>Fungi</taxon>
        <taxon>Dikarya</taxon>
        <taxon>Ascomycota</taxon>
        <taxon>Pezizomycotina</taxon>
        <taxon>Eurotiomycetes</taxon>
        <taxon>Eurotiomycetidae</taxon>
        <taxon>Eurotiales</taxon>
        <taxon>Aspergillaceae</taxon>
        <taxon>Aspergillus</taxon>
        <taxon>Aspergillus subgen. Circumdati</taxon>
    </lineage>
</organism>
<proteinExistence type="predicted"/>
<dbReference type="Proteomes" id="UP000253845">
    <property type="component" value="Unassembled WGS sequence"/>
</dbReference>
<sequence length="297" mass="33058">MEGIHDWQTVTVRAERQWSRGASRAAMTNGSQAENLTSLRVTAKAQREPASGPLGNSVKVVWLVQAGSADPLNLMAMASGHTRHNTVSNDRLNHSGRGVLYLIKGRGSVESSAARQRPPFLSSLASQHELPLVQDTIIRPSFRDRQHPRLTSAIVGQYPSLLQSVSRINSPMSMTTLISHAAALSSYPHYLRRAMARFHSVAIRYERPHDSQLRDKGMSEPRTTPYASSHEVIETICPDTLLRLSHRMTGRERSFLPLRRYSHSSTHELPVFTVLLSTTPHPGSGYRRPYRSIGTAL</sequence>
<gene>
    <name evidence="1" type="ORF">M747DRAFT_317932</name>
</gene>
<evidence type="ECO:0000313" key="1">
    <source>
        <dbReference type="EMBL" id="RDH16412.1"/>
    </source>
</evidence>
<accession>A0A370BSR1</accession>
<dbReference type="EMBL" id="KZ851939">
    <property type="protein sequence ID" value="RDH16412.1"/>
    <property type="molecule type" value="Genomic_DNA"/>
</dbReference>
<evidence type="ECO:0000313" key="2">
    <source>
        <dbReference type="Proteomes" id="UP000253845"/>
    </source>
</evidence>
<name>A0A370BSR1_ASPNG</name>
<dbReference type="AlphaFoldDB" id="A0A370BSR1"/>